<dbReference type="PROSITE" id="PS51340">
    <property type="entry name" value="MOSC"/>
    <property type="match status" value="1"/>
</dbReference>
<proteinExistence type="predicted"/>
<organism evidence="2 3">
    <name type="scientific">Ensifer canadensis</name>
    <dbReference type="NCBI Taxonomy" id="555315"/>
    <lineage>
        <taxon>Bacteria</taxon>
        <taxon>Pseudomonadati</taxon>
        <taxon>Pseudomonadota</taxon>
        <taxon>Alphaproteobacteria</taxon>
        <taxon>Hyphomicrobiales</taxon>
        <taxon>Rhizobiaceae</taxon>
        <taxon>Sinorhizobium/Ensifer group</taxon>
        <taxon>Ensifer</taxon>
    </lineage>
</organism>
<accession>A0AAW4FKS1</accession>
<protein>
    <submittedName>
        <fullName evidence="2">MOSC domain-containing protein</fullName>
    </submittedName>
</protein>
<comment type="caution">
    <text evidence="2">The sequence shown here is derived from an EMBL/GenBank/DDBJ whole genome shotgun (WGS) entry which is preliminary data.</text>
</comment>
<gene>
    <name evidence="2" type="ORF">GFB56_18140</name>
</gene>
<evidence type="ECO:0000313" key="3">
    <source>
        <dbReference type="Proteomes" id="UP000744980"/>
    </source>
</evidence>
<feature type="domain" description="MOSC" evidence="1">
    <location>
        <begin position="26"/>
        <end position="160"/>
    </location>
</feature>
<dbReference type="GO" id="GO:0030170">
    <property type="term" value="F:pyridoxal phosphate binding"/>
    <property type="evidence" value="ECO:0007669"/>
    <property type="project" value="InterPro"/>
</dbReference>
<dbReference type="Proteomes" id="UP000744980">
    <property type="component" value="Unassembled WGS sequence"/>
</dbReference>
<dbReference type="EMBL" id="WXFA01000011">
    <property type="protein sequence ID" value="MBM3092715.1"/>
    <property type="molecule type" value="Genomic_DNA"/>
</dbReference>
<reference evidence="2 3" key="1">
    <citation type="submission" date="2020-01" db="EMBL/GenBank/DDBJ databases">
        <title>Draft genome assembly of Ensifer adhaerens T173.</title>
        <authorList>
            <person name="Craig J.E."/>
            <person name="Stinchcombe J.R."/>
        </authorList>
    </citation>
    <scope>NUCLEOTIDE SEQUENCE [LARGE SCALE GENOMIC DNA]</scope>
    <source>
        <strain evidence="2 3">T173</strain>
    </source>
</reference>
<sequence>MRVLAVCTGKAEVRPGNRMKTGINKRPTRHSPLVGCEGLEGDAVCNRKHHGGPDQALYIEGDVSRAWWEKKLNRSIAYGLFGENLCLEGLDNQVVAAGDRFTTGDLVMEVTAPRMPCRILCERMDDPCFSKMYINAARPGFYCRIIKPGRIAAGALVRYEAFAGERILMPEMMVHYGKKASPDLIERYRSVPVHYKLRASLSDGVIKF</sequence>
<dbReference type="Pfam" id="PF03473">
    <property type="entry name" value="MOSC"/>
    <property type="match status" value="1"/>
</dbReference>
<keyword evidence="3" id="KW-1185">Reference proteome</keyword>
<dbReference type="GO" id="GO:0003824">
    <property type="term" value="F:catalytic activity"/>
    <property type="evidence" value="ECO:0007669"/>
    <property type="project" value="InterPro"/>
</dbReference>
<dbReference type="InterPro" id="IPR011037">
    <property type="entry name" value="Pyrv_Knase-like_insert_dom_sf"/>
</dbReference>
<dbReference type="SUPFAM" id="SSF50800">
    <property type="entry name" value="PK beta-barrel domain-like"/>
    <property type="match status" value="1"/>
</dbReference>
<dbReference type="GO" id="GO:0030151">
    <property type="term" value="F:molybdenum ion binding"/>
    <property type="evidence" value="ECO:0007669"/>
    <property type="project" value="InterPro"/>
</dbReference>
<dbReference type="PANTHER" id="PTHR30212:SF2">
    <property type="entry name" value="PROTEIN YIIM"/>
    <property type="match status" value="1"/>
</dbReference>
<dbReference type="PANTHER" id="PTHR30212">
    <property type="entry name" value="PROTEIN YIIM"/>
    <property type="match status" value="1"/>
</dbReference>
<evidence type="ECO:0000259" key="1">
    <source>
        <dbReference type="PROSITE" id="PS51340"/>
    </source>
</evidence>
<dbReference type="InterPro" id="IPR052353">
    <property type="entry name" value="Benzoxazolinone_Detox_Enz"/>
</dbReference>
<dbReference type="Gene3D" id="2.40.33.20">
    <property type="entry name" value="PK beta-barrel domain-like"/>
    <property type="match status" value="1"/>
</dbReference>
<dbReference type="AlphaFoldDB" id="A0AAW4FKS1"/>
<evidence type="ECO:0000313" key="2">
    <source>
        <dbReference type="EMBL" id="MBM3092715.1"/>
    </source>
</evidence>
<dbReference type="InterPro" id="IPR005302">
    <property type="entry name" value="MoCF_Sase_C"/>
</dbReference>
<name>A0AAW4FKS1_9HYPH</name>